<keyword evidence="2" id="KW-1185">Reference proteome</keyword>
<sequence length="108" mass="12704">MIERMSSAMDRISNLHFDSPGNSLKIHVLRKWTLQFRRDETWFMVIDEHGDVIQLLAHKKNQGCIETSLLVSRCYLHMNIGEASTIEEISNRNALPVTWFHFRPRSHL</sequence>
<gene>
    <name evidence="1" type="ORF">LSAT_V11C100012670</name>
</gene>
<accession>A0A9R1WPA4</accession>
<dbReference type="Proteomes" id="UP000235145">
    <property type="component" value="Unassembled WGS sequence"/>
</dbReference>
<protein>
    <submittedName>
        <fullName evidence="1">Uncharacterized protein</fullName>
    </submittedName>
</protein>
<evidence type="ECO:0000313" key="2">
    <source>
        <dbReference type="Proteomes" id="UP000235145"/>
    </source>
</evidence>
<comment type="caution">
    <text evidence="1">The sequence shown here is derived from an EMBL/GenBank/DDBJ whole genome shotgun (WGS) entry which is preliminary data.</text>
</comment>
<dbReference type="EMBL" id="NBSK02000001">
    <property type="protein sequence ID" value="KAJ0226287.1"/>
    <property type="molecule type" value="Genomic_DNA"/>
</dbReference>
<organism evidence="1 2">
    <name type="scientific">Lactuca sativa</name>
    <name type="common">Garden lettuce</name>
    <dbReference type="NCBI Taxonomy" id="4236"/>
    <lineage>
        <taxon>Eukaryota</taxon>
        <taxon>Viridiplantae</taxon>
        <taxon>Streptophyta</taxon>
        <taxon>Embryophyta</taxon>
        <taxon>Tracheophyta</taxon>
        <taxon>Spermatophyta</taxon>
        <taxon>Magnoliopsida</taxon>
        <taxon>eudicotyledons</taxon>
        <taxon>Gunneridae</taxon>
        <taxon>Pentapetalae</taxon>
        <taxon>asterids</taxon>
        <taxon>campanulids</taxon>
        <taxon>Asterales</taxon>
        <taxon>Asteraceae</taxon>
        <taxon>Cichorioideae</taxon>
        <taxon>Cichorieae</taxon>
        <taxon>Lactucinae</taxon>
        <taxon>Lactuca</taxon>
    </lineage>
</organism>
<evidence type="ECO:0000313" key="1">
    <source>
        <dbReference type="EMBL" id="KAJ0226287.1"/>
    </source>
</evidence>
<name>A0A9R1WPA4_LACSA</name>
<dbReference type="AlphaFoldDB" id="A0A9R1WPA4"/>
<reference evidence="1 2" key="1">
    <citation type="journal article" date="2017" name="Nat. Commun.">
        <title>Genome assembly with in vitro proximity ligation data and whole-genome triplication in lettuce.</title>
        <authorList>
            <person name="Reyes-Chin-Wo S."/>
            <person name="Wang Z."/>
            <person name="Yang X."/>
            <person name="Kozik A."/>
            <person name="Arikit S."/>
            <person name="Song C."/>
            <person name="Xia L."/>
            <person name="Froenicke L."/>
            <person name="Lavelle D.O."/>
            <person name="Truco M.J."/>
            <person name="Xia R."/>
            <person name="Zhu S."/>
            <person name="Xu C."/>
            <person name="Xu H."/>
            <person name="Xu X."/>
            <person name="Cox K."/>
            <person name="Korf I."/>
            <person name="Meyers B.C."/>
            <person name="Michelmore R.W."/>
        </authorList>
    </citation>
    <scope>NUCLEOTIDE SEQUENCE [LARGE SCALE GENOMIC DNA]</scope>
    <source>
        <strain evidence="2">cv. Salinas</strain>
        <tissue evidence="1">Seedlings</tissue>
    </source>
</reference>
<proteinExistence type="predicted"/>